<dbReference type="InterPro" id="IPR013320">
    <property type="entry name" value="ConA-like_dom_sf"/>
</dbReference>
<organism evidence="7">
    <name type="scientific">Thermodesulfatator atlanticus</name>
    <dbReference type="NCBI Taxonomy" id="501497"/>
    <lineage>
        <taxon>Bacteria</taxon>
        <taxon>Pseudomonadati</taxon>
        <taxon>Thermodesulfobacteriota</taxon>
        <taxon>Thermodesulfobacteria</taxon>
        <taxon>Thermodesulfobacteriales</taxon>
        <taxon>Thermodesulfatatoraceae</taxon>
        <taxon>Thermodesulfatator</taxon>
    </lineage>
</organism>
<comment type="caution">
    <text evidence="7">The sequence shown here is derived from an EMBL/GenBank/DDBJ whole genome shotgun (WGS) entry which is preliminary data.</text>
</comment>
<evidence type="ECO:0000256" key="2">
    <source>
        <dbReference type="ARBA" id="ARBA00022729"/>
    </source>
</evidence>
<dbReference type="PANTHER" id="PTHR41164:SF1">
    <property type="entry name" value="CURLI PRODUCTION ASSEMBLY_TRANSPORT COMPONENT CSGG"/>
    <property type="match status" value="1"/>
</dbReference>
<accession>A0A7V5NZV9</accession>
<proteinExistence type="predicted"/>
<dbReference type="SUPFAM" id="SSF49899">
    <property type="entry name" value="Concanavalin A-like lectins/glucanases"/>
    <property type="match status" value="1"/>
</dbReference>
<evidence type="ECO:0000256" key="1">
    <source>
        <dbReference type="ARBA" id="ARBA00022475"/>
    </source>
</evidence>
<dbReference type="PANTHER" id="PTHR41164">
    <property type="entry name" value="CURLI PRODUCTION ASSEMBLY/TRANSPORT COMPONENT CSGG"/>
    <property type="match status" value="1"/>
</dbReference>
<gene>
    <name evidence="7" type="ORF">ENJ96_04400</name>
</gene>
<name>A0A7V5NZV9_9BACT</name>
<protein>
    <recommendedName>
        <fullName evidence="8">Curli production assembly/transport component CsgG</fullName>
    </recommendedName>
</protein>
<evidence type="ECO:0000256" key="3">
    <source>
        <dbReference type="ARBA" id="ARBA00023136"/>
    </source>
</evidence>
<dbReference type="InterPro" id="IPR005534">
    <property type="entry name" value="Curli_assmbl/transp-comp_CsgG"/>
</dbReference>
<dbReference type="Gene3D" id="3.40.50.10610">
    <property type="entry name" value="ABC-type transport auxiliary lipoprotein component"/>
    <property type="match status" value="1"/>
</dbReference>
<keyword evidence="2 6" id="KW-0732">Signal</keyword>
<feature type="chain" id="PRO_5030517185" description="Curli production assembly/transport component CsgG" evidence="6">
    <location>
        <begin position="27"/>
        <end position="470"/>
    </location>
</feature>
<dbReference type="AlphaFoldDB" id="A0A7V5NZV9"/>
<keyword evidence="4" id="KW-0564">Palmitate</keyword>
<evidence type="ECO:0000256" key="6">
    <source>
        <dbReference type="SAM" id="SignalP"/>
    </source>
</evidence>
<evidence type="ECO:0008006" key="8">
    <source>
        <dbReference type="Google" id="ProtNLM"/>
    </source>
</evidence>
<reference evidence="7" key="1">
    <citation type="journal article" date="2020" name="mSystems">
        <title>Genome- and Community-Level Interaction Insights into Carbon Utilization and Element Cycling Functions of Hydrothermarchaeota in Hydrothermal Sediment.</title>
        <authorList>
            <person name="Zhou Z."/>
            <person name="Liu Y."/>
            <person name="Xu W."/>
            <person name="Pan J."/>
            <person name="Luo Z.H."/>
            <person name="Li M."/>
        </authorList>
    </citation>
    <scope>NUCLEOTIDE SEQUENCE [LARGE SCALE GENOMIC DNA]</scope>
    <source>
        <strain evidence="7">HyVt-533</strain>
    </source>
</reference>
<feature type="signal peptide" evidence="6">
    <location>
        <begin position="1"/>
        <end position="26"/>
    </location>
</feature>
<evidence type="ECO:0000256" key="5">
    <source>
        <dbReference type="ARBA" id="ARBA00023288"/>
    </source>
</evidence>
<dbReference type="EMBL" id="DROK01000132">
    <property type="protein sequence ID" value="HHI97072.1"/>
    <property type="molecule type" value="Genomic_DNA"/>
</dbReference>
<keyword evidence="1" id="KW-1003">Cell membrane</keyword>
<evidence type="ECO:0000313" key="7">
    <source>
        <dbReference type="EMBL" id="HHI97072.1"/>
    </source>
</evidence>
<dbReference type="Pfam" id="PF03783">
    <property type="entry name" value="CsgG"/>
    <property type="match status" value="1"/>
</dbReference>
<dbReference type="Proteomes" id="UP000886101">
    <property type="component" value="Unassembled WGS sequence"/>
</dbReference>
<keyword evidence="5" id="KW-0449">Lipoprotein</keyword>
<keyword evidence="3" id="KW-0472">Membrane</keyword>
<sequence length="470" mass="50850">MSPLKHTLLGILLFFVLACTSTQVQTQVDTTGPAPGQVLTYTGPKARIAVASFKCKAAKCSGQIGEGIADMLATALFRTGRFIVLERGEGLKAIQEELNLGQSGYVRPGAAPQIGQMEGADILVIGAITAFEPEASGLGGGGIVVPYKIPFLGGAKFKKKEAYIAADIRLVDVRTGRVIAATTVEGKASSWKVGGLMGGVLGDVALGGGLEAYKNTPLEKAVRVMLYNAVEAISRMVPENYYRWGENTPNYNQPPVASQPAASAAGGVSAAPKPSGAIIGAEESFKPGRMVLFKEDFSRYQIGDIPESMKLKGQAEVAMFSGKKWLRALSDKVILSKKIKLPANFAVEWTIYFSGSYTGMSQAFYLGPYRDKWEFSEILHWASDWAYPRWRNQSIKTVKLQAGNPYHFAVQQKDGRLKIFVNGKRIYQEKVARGILGKLSNRDQITFYLGGANPAEGREILITDIVVTGY</sequence>
<dbReference type="GO" id="GO:0030288">
    <property type="term" value="C:outer membrane-bounded periplasmic space"/>
    <property type="evidence" value="ECO:0007669"/>
    <property type="project" value="InterPro"/>
</dbReference>
<dbReference type="PROSITE" id="PS51257">
    <property type="entry name" value="PROKAR_LIPOPROTEIN"/>
    <property type="match status" value="1"/>
</dbReference>
<evidence type="ECO:0000256" key="4">
    <source>
        <dbReference type="ARBA" id="ARBA00023139"/>
    </source>
</evidence>